<name>A0A645ERN6_9ZZZZ</name>
<organism evidence="1">
    <name type="scientific">bioreactor metagenome</name>
    <dbReference type="NCBI Taxonomy" id="1076179"/>
    <lineage>
        <taxon>unclassified sequences</taxon>
        <taxon>metagenomes</taxon>
        <taxon>ecological metagenomes</taxon>
    </lineage>
</organism>
<comment type="caution">
    <text evidence="1">The sequence shown here is derived from an EMBL/GenBank/DDBJ whole genome shotgun (WGS) entry which is preliminary data.</text>
</comment>
<sequence>MFFPFFGKVKSVLDNTLCAFFGDKADLISDFFAVGLNVKAEFCRVESSLNFKEVFTFSFLCPAADSNVEVFGVFSYHDKVDVF</sequence>
<evidence type="ECO:0000313" key="1">
    <source>
        <dbReference type="EMBL" id="MPN03932.1"/>
    </source>
</evidence>
<gene>
    <name evidence="1" type="ORF">SDC9_151167</name>
</gene>
<dbReference type="AlphaFoldDB" id="A0A645ERN6"/>
<protein>
    <submittedName>
        <fullName evidence="1">Uncharacterized protein</fullName>
    </submittedName>
</protein>
<proteinExistence type="predicted"/>
<reference evidence="1" key="1">
    <citation type="submission" date="2019-08" db="EMBL/GenBank/DDBJ databases">
        <authorList>
            <person name="Kucharzyk K."/>
            <person name="Murdoch R.W."/>
            <person name="Higgins S."/>
            <person name="Loffler F."/>
        </authorList>
    </citation>
    <scope>NUCLEOTIDE SEQUENCE</scope>
</reference>
<accession>A0A645ERN6</accession>
<dbReference type="EMBL" id="VSSQ01049853">
    <property type="protein sequence ID" value="MPN03932.1"/>
    <property type="molecule type" value="Genomic_DNA"/>
</dbReference>